<gene>
    <name evidence="3" type="ORF">DBRI00130_LOCUS14117</name>
</gene>
<evidence type="ECO:0000313" key="3">
    <source>
        <dbReference type="EMBL" id="CAE4605694.1"/>
    </source>
</evidence>
<proteinExistence type="predicted"/>
<dbReference type="AlphaFoldDB" id="A0A7S4VLN2"/>
<accession>A0A7S4VLN2</accession>
<feature type="compositionally biased region" description="Basic residues" evidence="2">
    <location>
        <begin position="154"/>
        <end position="168"/>
    </location>
</feature>
<feature type="compositionally biased region" description="Basic residues" evidence="2">
    <location>
        <begin position="124"/>
        <end position="134"/>
    </location>
</feature>
<keyword evidence="1" id="KW-0175">Coiled coil</keyword>
<organism evidence="3">
    <name type="scientific">Ditylum brightwellii</name>
    <dbReference type="NCBI Taxonomy" id="49249"/>
    <lineage>
        <taxon>Eukaryota</taxon>
        <taxon>Sar</taxon>
        <taxon>Stramenopiles</taxon>
        <taxon>Ochrophyta</taxon>
        <taxon>Bacillariophyta</taxon>
        <taxon>Mediophyceae</taxon>
        <taxon>Lithodesmiophycidae</taxon>
        <taxon>Lithodesmiales</taxon>
        <taxon>Lithodesmiaceae</taxon>
        <taxon>Ditylum</taxon>
    </lineage>
</organism>
<feature type="region of interest" description="Disordered" evidence="2">
    <location>
        <begin position="327"/>
        <end position="349"/>
    </location>
</feature>
<evidence type="ECO:0000256" key="1">
    <source>
        <dbReference type="SAM" id="Coils"/>
    </source>
</evidence>
<sequence>MKAWATERRAMAEENEMLRRLLAEAEGRIRQLELIALTKVGDSNMKSSEFDVSQCSGMGRGGNCSSVNKTNSSASEYSSVCSAATTVIAGTRHRKCGGTSNTEAVVGARLTAQRCKEGQGGGGSKKKKKKKQRFFNRSNRNTRGGCRTVQDRRSRSHSPRRSEHRKKVDTKGVTVTRVEEESLEDIATYLSSSTDDDETACISDHTVSPPLTPERSRARSLSPARCLSTPNKNTQENQKICLSPSLHFESFSMSESAKTQIVTNNSDGGSLTSNRIYRTTPLPSDKKKISWKEIDTHVQSRSKLVEKTENQMVYCTSSGKMVSKVTGISSKSKSDMSKNLDKNKRKTDPARNHIEVVGFVSTLNTENNTMLIYGRDGEDADDYDTLVEI</sequence>
<dbReference type="EMBL" id="HBNS01017670">
    <property type="protein sequence ID" value="CAE4605694.1"/>
    <property type="molecule type" value="Transcribed_RNA"/>
</dbReference>
<protein>
    <submittedName>
        <fullName evidence="3">Uncharacterized protein</fullName>
    </submittedName>
</protein>
<name>A0A7S4VLN2_9STRA</name>
<feature type="coiled-coil region" evidence="1">
    <location>
        <begin position="8"/>
        <end position="35"/>
    </location>
</feature>
<evidence type="ECO:0000256" key="2">
    <source>
        <dbReference type="SAM" id="MobiDB-lite"/>
    </source>
</evidence>
<feature type="region of interest" description="Disordered" evidence="2">
    <location>
        <begin position="114"/>
        <end position="172"/>
    </location>
</feature>
<feature type="compositionally biased region" description="Basic and acidic residues" evidence="2">
    <location>
        <begin position="332"/>
        <end position="349"/>
    </location>
</feature>
<feature type="region of interest" description="Disordered" evidence="2">
    <location>
        <begin position="195"/>
        <end position="232"/>
    </location>
</feature>
<reference evidence="3" key="1">
    <citation type="submission" date="2021-01" db="EMBL/GenBank/DDBJ databases">
        <authorList>
            <person name="Corre E."/>
            <person name="Pelletier E."/>
            <person name="Niang G."/>
            <person name="Scheremetjew M."/>
            <person name="Finn R."/>
            <person name="Kale V."/>
            <person name="Holt S."/>
            <person name="Cochrane G."/>
            <person name="Meng A."/>
            <person name="Brown T."/>
            <person name="Cohen L."/>
        </authorList>
    </citation>
    <scope>NUCLEOTIDE SEQUENCE</scope>
    <source>
        <strain evidence="3">GSO104</strain>
    </source>
</reference>